<reference evidence="4" key="1">
    <citation type="journal article" date="2019" name="Int. J. Syst. Evol. Microbiol.">
        <title>The Global Catalogue of Microorganisms (GCM) 10K type strain sequencing project: providing services to taxonomists for standard genome sequencing and annotation.</title>
        <authorList>
            <consortium name="The Broad Institute Genomics Platform"/>
            <consortium name="The Broad Institute Genome Sequencing Center for Infectious Disease"/>
            <person name="Wu L."/>
            <person name="Ma J."/>
        </authorList>
    </citation>
    <scope>NUCLEOTIDE SEQUENCE [LARGE SCALE GENOMIC DNA]</scope>
    <source>
        <strain evidence="4">JCM 9092</strain>
    </source>
</reference>
<keyword evidence="2" id="KW-0812">Transmembrane</keyword>
<feature type="transmembrane region" description="Helical" evidence="2">
    <location>
        <begin position="192"/>
        <end position="213"/>
    </location>
</feature>
<name>A0ABP6MKR4_9ACTN</name>
<dbReference type="Proteomes" id="UP001501637">
    <property type="component" value="Unassembled WGS sequence"/>
</dbReference>
<protein>
    <recommendedName>
        <fullName evidence="5">RanBP2-type domain-containing protein</fullName>
    </recommendedName>
</protein>
<dbReference type="InterPro" id="IPR038587">
    <property type="entry name" value="Ribosomal_eL40_sf"/>
</dbReference>
<dbReference type="Gene3D" id="4.10.1060.50">
    <property type="match status" value="1"/>
</dbReference>
<evidence type="ECO:0000256" key="1">
    <source>
        <dbReference type="SAM" id="MobiDB-lite"/>
    </source>
</evidence>
<dbReference type="EMBL" id="BAAAUG010000069">
    <property type="protein sequence ID" value="GAA3113093.1"/>
    <property type="molecule type" value="Genomic_DNA"/>
</dbReference>
<comment type="caution">
    <text evidence="3">The sequence shown here is derived from an EMBL/GenBank/DDBJ whole genome shotgun (WGS) entry which is preliminary data.</text>
</comment>
<feature type="region of interest" description="Disordered" evidence="1">
    <location>
        <begin position="34"/>
        <end position="95"/>
    </location>
</feature>
<sequence length="215" mass="23657">MDGAWTCERCGAEAPPDAQRCRNCGAWLAAYDEGQDSVTRGWRRHWPGTVFARPKPPPPPPPPDIPPPPRWNPPVEPEPEPEPQPPLPVGTLQGTGSVEGVARNVQLRTEVRGSGGNTGTVIVCNFRVEVYDRRGRPVRLVPVEMRGDSFEGAVNEGDRVRAEGKARRGTLRVKRLYNQTTGAEVSTGGTHWVVALLVLLVFAAWMIFIFFFAGR</sequence>
<feature type="compositionally biased region" description="Pro residues" evidence="1">
    <location>
        <begin position="54"/>
        <end position="88"/>
    </location>
</feature>
<organism evidence="3 4">
    <name type="scientific">Streptomyces rectiviolaceus</name>
    <dbReference type="NCBI Taxonomy" id="332591"/>
    <lineage>
        <taxon>Bacteria</taxon>
        <taxon>Bacillati</taxon>
        <taxon>Actinomycetota</taxon>
        <taxon>Actinomycetes</taxon>
        <taxon>Kitasatosporales</taxon>
        <taxon>Streptomycetaceae</taxon>
        <taxon>Streptomyces</taxon>
    </lineage>
</organism>
<keyword evidence="2" id="KW-1133">Transmembrane helix</keyword>
<evidence type="ECO:0000256" key="2">
    <source>
        <dbReference type="SAM" id="Phobius"/>
    </source>
</evidence>
<proteinExistence type="predicted"/>
<gene>
    <name evidence="3" type="ORF">GCM10010449_39180</name>
</gene>
<dbReference type="InterPro" id="IPR011332">
    <property type="entry name" value="Ribosomal_zn-bd"/>
</dbReference>
<keyword evidence="2" id="KW-0472">Membrane</keyword>
<keyword evidence="4" id="KW-1185">Reference proteome</keyword>
<accession>A0ABP6MKR4</accession>
<evidence type="ECO:0000313" key="3">
    <source>
        <dbReference type="EMBL" id="GAA3113093.1"/>
    </source>
</evidence>
<dbReference type="SUPFAM" id="SSF57829">
    <property type="entry name" value="Zn-binding ribosomal proteins"/>
    <property type="match status" value="1"/>
</dbReference>
<evidence type="ECO:0000313" key="4">
    <source>
        <dbReference type="Proteomes" id="UP001501637"/>
    </source>
</evidence>
<evidence type="ECO:0008006" key="5">
    <source>
        <dbReference type="Google" id="ProtNLM"/>
    </source>
</evidence>